<dbReference type="eggNOG" id="COG2165">
    <property type="taxonomic scope" value="Bacteria"/>
</dbReference>
<dbReference type="InterPro" id="IPR010054">
    <property type="entry name" value="Type2_sec_GspG"/>
</dbReference>
<evidence type="ECO:0000256" key="2">
    <source>
        <dbReference type="SAM" id="Phobius"/>
    </source>
</evidence>
<dbReference type="Gene3D" id="3.30.700.10">
    <property type="entry name" value="Glycoprotein, Type 4 Pilin"/>
    <property type="match status" value="1"/>
</dbReference>
<dbReference type="Pfam" id="PF08334">
    <property type="entry name" value="T2SSG"/>
    <property type="match status" value="1"/>
</dbReference>
<evidence type="ECO:0000313" key="4">
    <source>
        <dbReference type="EMBL" id="AIE83874.1"/>
    </source>
</evidence>
<keyword evidence="2" id="KW-0472">Membrane</keyword>
<sequence length="135" mass="14913">MSRKLFVLLFVTVPLLVLVLVIVGLMVWPFISYRELAGPRLATTDLQNIRNALDAYKLDCGHFPTTQEGLAALEKSPPQARGWHGPYFRGAIPKDPWGRPYRYQLSRNGRFTVSTLGADNKPGGDGGNADLSVTE</sequence>
<evidence type="ECO:0000259" key="3">
    <source>
        <dbReference type="Pfam" id="PF08334"/>
    </source>
</evidence>
<feature type="transmembrane region" description="Helical" evidence="2">
    <location>
        <begin position="6"/>
        <end position="31"/>
    </location>
</feature>
<dbReference type="NCBIfam" id="TIGR01710">
    <property type="entry name" value="typeII_sec_gspG"/>
    <property type="match status" value="1"/>
</dbReference>
<dbReference type="EMBL" id="CP007139">
    <property type="protein sequence ID" value="AIE83874.1"/>
    <property type="molecule type" value="Genomic_DNA"/>
</dbReference>
<evidence type="ECO:0000256" key="1">
    <source>
        <dbReference type="SAM" id="MobiDB-lite"/>
    </source>
</evidence>
<dbReference type="HOGENOM" id="CLU_091705_2_0_0"/>
<dbReference type="OrthoDB" id="9795612at2"/>
<keyword evidence="5" id="KW-1185">Reference proteome</keyword>
<accession>A0A068NQJ2</accession>
<gene>
    <name evidence="4" type="ORF">OP10G_0506</name>
</gene>
<dbReference type="RefSeq" id="WP_025227466.1">
    <property type="nucleotide sequence ID" value="NZ_CP007139.1"/>
</dbReference>
<feature type="region of interest" description="Disordered" evidence="1">
    <location>
        <begin position="114"/>
        <end position="135"/>
    </location>
</feature>
<dbReference type="AlphaFoldDB" id="A0A068NQJ2"/>
<dbReference type="Proteomes" id="UP000027982">
    <property type="component" value="Chromosome"/>
</dbReference>
<name>A0A068NQJ2_FIMGI</name>
<keyword evidence="2" id="KW-0812">Transmembrane</keyword>
<reference evidence="4 5" key="1">
    <citation type="journal article" date="2014" name="PLoS ONE">
        <title>The first complete genome sequence of the class fimbriimonadia in the phylum armatimonadetes.</title>
        <authorList>
            <person name="Hu Z.Y."/>
            <person name="Wang Y.Z."/>
            <person name="Im W.T."/>
            <person name="Wang S.Y."/>
            <person name="Zhao G.P."/>
            <person name="Zheng H.J."/>
            <person name="Quan Z.X."/>
        </authorList>
    </citation>
    <scope>NUCLEOTIDE SEQUENCE [LARGE SCALE GENOMIC DNA]</scope>
    <source>
        <strain evidence="4">Gsoil 348</strain>
    </source>
</reference>
<keyword evidence="2" id="KW-1133">Transmembrane helix</keyword>
<dbReference type="InterPro" id="IPR045584">
    <property type="entry name" value="Pilin-like"/>
</dbReference>
<dbReference type="GO" id="GO:0015628">
    <property type="term" value="P:protein secretion by the type II secretion system"/>
    <property type="evidence" value="ECO:0007669"/>
    <property type="project" value="InterPro"/>
</dbReference>
<proteinExistence type="predicted"/>
<dbReference type="SUPFAM" id="SSF54523">
    <property type="entry name" value="Pili subunits"/>
    <property type="match status" value="1"/>
</dbReference>
<dbReference type="InterPro" id="IPR013545">
    <property type="entry name" value="T2SS_protein-GspG_C"/>
</dbReference>
<feature type="domain" description="Type II secretion system protein GspG C-terminal" evidence="3">
    <location>
        <begin position="37"/>
        <end position="132"/>
    </location>
</feature>
<dbReference type="KEGG" id="fgi:OP10G_0506"/>
<organism evidence="4 5">
    <name type="scientific">Fimbriimonas ginsengisoli Gsoil 348</name>
    <dbReference type="NCBI Taxonomy" id="661478"/>
    <lineage>
        <taxon>Bacteria</taxon>
        <taxon>Bacillati</taxon>
        <taxon>Armatimonadota</taxon>
        <taxon>Fimbriimonadia</taxon>
        <taxon>Fimbriimonadales</taxon>
        <taxon>Fimbriimonadaceae</taxon>
        <taxon>Fimbriimonas</taxon>
    </lineage>
</organism>
<evidence type="ECO:0000313" key="5">
    <source>
        <dbReference type="Proteomes" id="UP000027982"/>
    </source>
</evidence>
<dbReference type="STRING" id="661478.OP10G_0506"/>
<protein>
    <submittedName>
        <fullName evidence="4">General secretion pathway protein G</fullName>
    </submittedName>
</protein>
<dbReference type="GO" id="GO:0015627">
    <property type="term" value="C:type II protein secretion system complex"/>
    <property type="evidence" value="ECO:0007669"/>
    <property type="project" value="InterPro"/>
</dbReference>